<keyword evidence="2" id="KW-1185">Reference proteome</keyword>
<dbReference type="EMBL" id="LFZO01000337">
    <property type="protein sequence ID" value="KXT09486.1"/>
    <property type="molecule type" value="Genomic_DNA"/>
</dbReference>
<dbReference type="AlphaFoldDB" id="A0A139I421"/>
<name>A0A139I421_9PEZI</name>
<dbReference type="Proteomes" id="UP000073492">
    <property type="component" value="Unassembled WGS sequence"/>
</dbReference>
<accession>A0A139I421</accession>
<proteinExistence type="predicted"/>
<reference evidence="1 2" key="1">
    <citation type="submission" date="2015-07" db="EMBL/GenBank/DDBJ databases">
        <title>Comparative genomics of the Sigatoka disease complex on banana suggests a link between parallel evolutionary changes in Pseudocercospora fijiensis and Pseudocercospora eumusae and increased virulence on the banana host.</title>
        <authorList>
            <person name="Chang T.-C."/>
            <person name="Salvucci A."/>
            <person name="Crous P.W."/>
            <person name="Stergiopoulos I."/>
        </authorList>
    </citation>
    <scope>NUCLEOTIDE SEQUENCE [LARGE SCALE GENOMIC DNA]</scope>
    <source>
        <strain evidence="1 2">CBS 116634</strain>
    </source>
</reference>
<comment type="caution">
    <text evidence="1">The sequence shown here is derived from an EMBL/GenBank/DDBJ whole genome shotgun (WGS) entry which is preliminary data.</text>
</comment>
<gene>
    <name evidence="1" type="ORF">AC579_7823</name>
</gene>
<sequence length="64" mass="6989">MFIRVGGEVNAARRPNIPRAARALQHLTVTGSRDAVIPGIILSAQVLGRRVWLLTSREAVSIAW</sequence>
<evidence type="ECO:0000313" key="2">
    <source>
        <dbReference type="Proteomes" id="UP000073492"/>
    </source>
</evidence>
<protein>
    <submittedName>
        <fullName evidence="1">Uncharacterized protein</fullName>
    </submittedName>
</protein>
<organism evidence="1 2">
    <name type="scientific">Pseudocercospora musae</name>
    <dbReference type="NCBI Taxonomy" id="113226"/>
    <lineage>
        <taxon>Eukaryota</taxon>
        <taxon>Fungi</taxon>
        <taxon>Dikarya</taxon>
        <taxon>Ascomycota</taxon>
        <taxon>Pezizomycotina</taxon>
        <taxon>Dothideomycetes</taxon>
        <taxon>Dothideomycetidae</taxon>
        <taxon>Mycosphaerellales</taxon>
        <taxon>Mycosphaerellaceae</taxon>
        <taxon>Pseudocercospora</taxon>
    </lineage>
</organism>
<evidence type="ECO:0000313" key="1">
    <source>
        <dbReference type="EMBL" id="KXT09486.1"/>
    </source>
</evidence>